<name>A2EY42_TRIV3</name>
<dbReference type="EMBL" id="DS113536">
    <property type="protein sequence ID" value="EAY02452.1"/>
    <property type="molecule type" value="Genomic_DNA"/>
</dbReference>
<accession>A2EY42</accession>
<gene>
    <name evidence="1" type="ORF">TVAG_044710</name>
</gene>
<reference evidence="1" key="1">
    <citation type="submission" date="2006-10" db="EMBL/GenBank/DDBJ databases">
        <authorList>
            <person name="Amadeo P."/>
            <person name="Zhao Q."/>
            <person name="Wortman J."/>
            <person name="Fraser-Liggett C."/>
            <person name="Carlton J."/>
        </authorList>
    </citation>
    <scope>NUCLEOTIDE SEQUENCE</scope>
    <source>
        <strain evidence="1">G3</strain>
    </source>
</reference>
<dbReference type="SUPFAM" id="SSF48403">
    <property type="entry name" value="Ankyrin repeat"/>
    <property type="match status" value="1"/>
</dbReference>
<evidence type="ECO:0000313" key="1">
    <source>
        <dbReference type="EMBL" id="EAY02452.1"/>
    </source>
</evidence>
<dbReference type="AlphaFoldDB" id="A2EY42"/>
<dbReference type="VEuPathDB" id="TrichDB:TVAGG3_0300490"/>
<sequence length="221" mass="26169">MTDHKRFAEVVDLFKEYIDAYEGIFKLSSNNPEIIDGVYEKIKQTVINRYKIPVKLILSEISRAAEYRNRFLPGYVSLYKRLFLEFKPKRDSTDNPICAYFLYRKYKIIKDEKHTQFSEPWVYTKKYREDVHKEGTIFRAIMEDNDTAFIQFTELPGFNPEQTIYSDLYPCEEIFDFSLLELCCYHGAAKCFKILRTKFGAKFTKKCIHLAFASGSREIVN</sequence>
<organism evidence="1 2">
    <name type="scientific">Trichomonas vaginalis (strain ATCC PRA-98 / G3)</name>
    <dbReference type="NCBI Taxonomy" id="412133"/>
    <lineage>
        <taxon>Eukaryota</taxon>
        <taxon>Metamonada</taxon>
        <taxon>Parabasalia</taxon>
        <taxon>Trichomonadida</taxon>
        <taxon>Trichomonadidae</taxon>
        <taxon>Trichomonas</taxon>
    </lineage>
</organism>
<dbReference type="Proteomes" id="UP000001542">
    <property type="component" value="Unassembled WGS sequence"/>
</dbReference>
<evidence type="ECO:0008006" key="3">
    <source>
        <dbReference type="Google" id="ProtNLM"/>
    </source>
</evidence>
<keyword evidence="2" id="KW-1185">Reference proteome</keyword>
<dbReference type="InterPro" id="IPR036770">
    <property type="entry name" value="Ankyrin_rpt-contain_sf"/>
</dbReference>
<dbReference type="PANTHER" id="PTHR24182:SF13">
    <property type="entry name" value="LD18443P"/>
    <property type="match status" value="1"/>
</dbReference>
<proteinExistence type="predicted"/>
<dbReference type="PANTHER" id="PTHR24182">
    <property type="entry name" value="ANKYRIN REPEAT AND SOCS BOX CONTAINING 4"/>
    <property type="match status" value="1"/>
</dbReference>
<protein>
    <recommendedName>
        <fullName evidence="3">DUF3447 domain-containing protein</fullName>
    </recommendedName>
</protein>
<reference evidence="1" key="2">
    <citation type="journal article" date="2007" name="Science">
        <title>Draft genome sequence of the sexually transmitted pathogen Trichomonas vaginalis.</title>
        <authorList>
            <person name="Carlton J.M."/>
            <person name="Hirt R.P."/>
            <person name="Silva J.C."/>
            <person name="Delcher A.L."/>
            <person name="Schatz M."/>
            <person name="Zhao Q."/>
            <person name="Wortman J.R."/>
            <person name="Bidwell S.L."/>
            <person name="Alsmark U.C.M."/>
            <person name="Besteiro S."/>
            <person name="Sicheritz-Ponten T."/>
            <person name="Noel C.J."/>
            <person name="Dacks J.B."/>
            <person name="Foster P.G."/>
            <person name="Simillion C."/>
            <person name="Van de Peer Y."/>
            <person name="Miranda-Saavedra D."/>
            <person name="Barton G.J."/>
            <person name="Westrop G.D."/>
            <person name="Mueller S."/>
            <person name="Dessi D."/>
            <person name="Fiori P.L."/>
            <person name="Ren Q."/>
            <person name="Paulsen I."/>
            <person name="Zhang H."/>
            <person name="Bastida-Corcuera F.D."/>
            <person name="Simoes-Barbosa A."/>
            <person name="Brown M.T."/>
            <person name="Hayes R.D."/>
            <person name="Mukherjee M."/>
            <person name="Okumura C.Y."/>
            <person name="Schneider R."/>
            <person name="Smith A.J."/>
            <person name="Vanacova S."/>
            <person name="Villalvazo M."/>
            <person name="Haas B.J."/>
            <person name="Pertea M."/>
            <person name="Feldblyum T.V."/>
            <person name="Utterback T.R."/>
            <person name="Shu C.L."/>
            <person name="Osoegawa K."/>
            <person name="de Jong P.J."/>
            <person name="Hrdy I."/>
            <person name="Horvathova L."/>
            <person name="Zubacova Z."/>
            <person name="Dolezal P."/>
            <person name="Malik S.B."/>
            <person name="Logsdon J.M. Jr."/>
            <person name="Henze K."/>
            <person name="Gupta A."/>
            <person name="Wang C.C."/>
            <person name="Dunne R.L."/>
            <person name="Upcroft J.A."/>
            <person name="Upcroft P."/>
            <person name="White O."/>
            <person name="Salzberg S.L."/>
            <person name="Tang P."/>
            <person name="Chiu C.-H."/>
            <person name="Lee Y.-S."/>
            <person name="Embley T.M."/>
            <person name="Coombs G.H."/>
            <person name="Mottram J.C."/>
            <person name="Tachezy J."/>
            <person name="Fraser-Liggett C.M."/>
            <person name="Johnson P.J."/>
        </authorList>
    </citation>
    <scope>NUCLEOTIDE SEQUENCE [LARGE SCALE GENOMIC DNA]</scope>
    <source>
        <strain evidence="1">G3</strain>
    </source>
</reference>
<dbReference type="RefSeq" id="XP_001330692.1">
    <property type="nucleotide sequence ID" value="XM_001330656.1"/>
</dbReference>
<dbReference type="InParanoid" id="A2EY42"/>
<evidence type="ECO:0000313" key="2">
    <source>
        <dbReference type="Proteomes" id="UP000001542"/>
    </source>
</evidence>
<dbReference type="KEGG" id="tva:4760292"/>